<reference evidence="8" key="1">
    <citation type="journal article" date="2019" name="Int. J. Syst. Evol. Microbiol.">
        <title>The Global Catalogue of Microorganisms (GCM) 10K type strain sequencing project: providing services to taxonomists for standard genome sequencing and annotation.</title>
        <authorList>
            <consortium name="The Broad Institute Genomics Platform"/>
            <consortium name="The Broad Institute Genome Sequencing Center for Infectious Disease"/>
            <person name="Wu L."/>
            <person name="Ma J."/>
        </authorList>
    </citation>
    <scope>NUCLEOTIDE SEQUENCE [LARGE SCALE GENOMIC DNA]</scope>
    <source>
        <strain evidence="8">NBRC 15640</strain>
    </source>
</reference>
<dbReference type="GO" id="GO:0046872">
    <property type="term" value="F:metal ion binding"/>
    <property type="evidence" value="ECO:0007669"/>
    <property type="project" value="UniProtKB-KW"/>
</dbReference>
<dbReference type="Proteomes" id="UP001156690">
    <property type="component" value="Unassembled WGS sequence"/>
</dbReference>
<dbReference type="SUPFAM" id="SSF56300">
    <property type="entry name" value="Metallo-dependent phosphatases"/>
    <property type="match status" value="1"/>
</dbReference>
<protein>
    <recommendedName>
        <fullName evidence="6">Calcineurin-like phosphoesterase domain-containing protein</fullName>
    </recommendedName>
</protein>
<dbReference type="InterPro" id="IPR043461">
    <property type="entry name" value="LpxH-like"/>
</dbReference>
<dbReference type="RefSeq" id="WP_126609262.1">
    <property type="nucleotide sequence ID" value="NZ_AP025145.1"/>
</dbReference>
<keyword evidence="1" id="KW-1003">Cell membrane</keyword>
<dbReference type="GO" id="GO:0008758">
    <property type="term" value="F:UDP-2,3-diacylglucosamine hydrolase activity"/>
    <property type="evidence" value="ECO:0007669"/>
    <property type="project" value="TreeGrafter"/>
</dbReference>
<organism evidence="7 8">
    <name type="scientific">Vibrio penaeicida</name>
    <dbReference type="NCBI Taxonomy" id="104609"/>
    <lineage>
        <taxon>Bacteria</taxon>
        <taxon>Pseudomonadati</taxon>
        <taxon>Pseudomonadota</taxon>
        <taxon>Gammaproteobacteria</taxon>
        <taxon>Vibrionales</taxon>
        <taxon>Vibrionaceae</taxon>
        <taxon>Vibrio</taxon>
    </lineage>
</organism>
<evidence type="ECO:0000259" key="6">
    <source>
        <dbReference type="Pfam" id="PF00149"/>
    </source>
</evidence>
<comment type="caution">
    <text evidence="7">The sequence shown here is derived from an EMBL/GenBank/DDBJ whole genome shotgun (WGS) entry which is preliminary data.</text>
</comment>
<dbReference type="Pfam" id="PF00149">
    <property type="entry name" value="Metallophos"/>
    <property type="match status" value="1"/>
</dbReference>
<dbReference type="InterPro" id="IPR004843">
    <property type="entry name" value="Calcineurin-like_PHP"/>
</dbReference>
<feature type="domain" description="Calcineurin-like phosphoesterase" evidence="6">
    <location>
        <begin position="9"/>
        <end position="208"/>
    </location>
</feature>
<dbReference type="AlphaFoldDB" id="A0AAV5NQ03"/>
<evidence type="ECO:0000256" key="3">
    <source>
        <dbReference type="ARBA" id="ARBA00022723"/>
    </source>
</evidence>
<evidence type="ECO:0000256" key="1">
    <source>
        <dbReference type="ARBA" id="ARBA00022475"/>
    </source>
</evidence>
<keyword evidence="5" id="KW-0464">Manganese</keyword>
<dbReference type="GO" id="GO:0009245">
    <property type="term" value="P:lipid A biosynthetic process"/>
    <property type="evidence" value="ECO:0007669"/>
    <property type="project" value="TreeGrafter"/>
</dbReference>
<dbReference type="GO" id="GO:0016020">
    <property type="term" value="C:membrane"/>
    <property type="evidence" value="ECO:0007669"/>
    <property type="project" value="GOC"/>
</dbReference>
<dbReference type="CDD" id="cd07398">
    <property type="entry name" value="MPP_YbbF-LpxH"/>
    <property type="match status" value="1"/>
</dbReference>
<keyword evidence="3" id="KW-0479">Metal-binding</keyword>
<evidence type="ECO:0000256" key="2">
    <source>
        <dbReference type="ARBA" id="ARBA00022519"/>
    </source>
</evidence>
<keyword evidence="8" id="KW-1185">Reference proteome</keyword>
<proteinExistence type="predicted"/>
<dbReference type="PANTHER" id="PTHR34990:SF2">
    <property type="entry name" value="BLL8164 PROTEIN"/>
    <property type="match status" value="1"/>
</dbReference>
<sequence length="258" mass="30100">MKQKLDVRSMFISDLHLGFKDCKADYLLDLLRNCQADTLYLVRDIIDLQSLRKRMFWPSSHHRVIHRLIKLQQSGTRVVYIPGNHDAAMRRYLKQFFAGVEILPYAEYVTLTGKRYLVCHGDQFDSEVCLGKWQATLGDVLYDLLLFINRWYNTFRTMGGMEYFSLSNYIKKKIPKANQAIARYQQAGLNYAEKNGYNGIICGHIHYPEIAYRGDMTYINDGDWIENCTVFVEHHDASMELIYWTKQQASVSKIPKAA</sequence>
<keyword evidence="4" id="KW-0472">Membrane</keyword>
<keyword evidence="2" id="KW-0997">Cell inner membrane</keyword>
<gene>
    <name evidence="7" type="ORF">GCM10007932_16980</name>
</gene>
<dbReference type="Gene3D" id="3.60.21.10">
    <property type="match status" value="1"/>
</dbReference>
<name>A0AAV5NQ03_9VIBR</name>
<accession>A0AAV5NQ03</accession>
<evidence type="ECO:0000256" key="5">
    <source>
        <dbReference type="ARBA" id="ARBA00023211"/>
    </source>
</evidence>
<dbReference type="PANTHER" id="PTHR34990">
    <property type="entry name" value="UDP-2,3-DIACYLGLUCOSAMINE HYDROLASE-RELATED"/>
    <property type="match status" value="1"/>
</dbReference>
<evidence type="ECO:0000313" key="7">
    <source>
        <dbReference type="EMBL" id="GLQ72338.1"/>
    </source>
</evidence>
<dbReference type="InterPro" id="IPR029052">
    <property type="entry name" value="Metallo-depent_PP-like"/>
</dbReference>
<evidence type="ECO:0000256" key="4">
    <source>
        <dbReference type="ARBA" id="ARBA00023136"/>
    </source>
</evidence>
<evidence type="ECO:0000313" key="8">
    <source>
        <dbReference type="Proteomes" id="UP001156690"/>
    </source>
</evidence>
<dbReference type="EMBL" id="BSNX01000013">
    <property type="protein sequence ID" value="GLQ72338.1"/>
    <property type="molecule type" value="Genomic_DNA"/>
</dbReference>